<comment type="function">
    <text evidence="18">Removal of H(2)O(2), oxidation of toxic reductants, biosynthesis and degradation of lignin, suberization, auxin catabolism, response to environmental stresses such as wounding, pathogen attack and oxidative stress.</text>
</comment>
<keyword evidence="4 18" id="KW-0349">Heme</keyword>
<evidence type="ECO:0000256" key="4">
    <source>
        <dbReference type="ARBA" id="ARBA00022617"/>
    </source>
</evidence>
<keyword evidence="10" id="KW-0325">Glycoprotein</keyword>
<proteinExistence type="inferred from homology"/>
<dbReference type="FunFam" id="1.10.520.10:FF:000001">
    <property type="entry name" value="Peroxidase"/>
    <property type="match status" value="1"/>
</dbReference>
<comment type="similarity">
    <text evidence="18">Belongs to the peroxidase family. Classical plant (class III) peroxidase subfamily.</text>
</comment>
<feature type="binding site" evidence="15">
    <location>
        <position position="84"/>
    </location>
    <ligand>
        <name>Ca(2+)</name>
        <dbReference type="ChEBI" id="CHEBI:29108"/>
        <label>1</label>
    </ligand>
</feature>
<comment type="cofactor">
    <cofactor evidence="15 18">
        <name>Ca(2+)</name>
        <dbReference type="ChEBI" id="CHEBI:29108"/>
    </cofactor>
    <text evidence="15 18">Binds 2 calcium ions per subunit.</text>
</comment>
<feature type="binding site" evidence="14">
    <location>
        <position position="171"/>
    </location>
    <ligand>
        <name>substrate</name>
    </ligand>
</feature>
<dbReference type="AlphaFoldDB" id="Q0DBN8"/>
<evidence type="ECO:0000256" key="17">
    <source>
        <dbReference type="PIRSR" id="PIRSR600823-5"/>
    </source>
</evidence>
<dbReference type="EMBL" id="AP008212">
    <property type="protein sequence ID" value="BAF19735.2"/>
    <property type="molecule type" value="Genomic_DNA"/>
</dbReference>
<dbReference type="InterPro" id="IPR010255">
    <property type="entry name" value="Haem_peroxidase_sf"/>
</dbReference>
<feature type="binding site" evidence="15">
    <location>
        <position position="202"/>
    </location>
    <ligand>
        <name>Ca(2+)</name>
        <dbReference type="ChEBI" id="CHEBI:29108"/>
        <label>2</label>
    </ligand>
</feature>
<comment type="subcellular location">
    <subcellularLocation>
        <location evidence="18">Secreted</location>
    </subcellularLocation>
</comment>
<keyword evidence="7 18" id="KW-0560">Oxidoreductase</keyword>
<dbReference type="PANTHER" id="PTHR31388">
    <property type="entry name" value="PEROXIDASE 72-RELATED"/>
    <property type="match status" value="1"/>
</dbReference>
<keyword evidence="9 17" id="KW-1015">Disulfide bond</keyword>
<evidence type="ECO:0000256" key="16">
    <source>
        <dbReference type="PIRSR" id="PIRSR600823-4"/>
    </source>
</evidence>
<dbReference type="EC" id="1.11.1.7" evidence="18"/>
<feature type="disulfide bond" evidence="17">
    <location>
        <begin position="76"/>
        <end position="81"/>
    </location>
</feature>
<feature type="domain" description="Plant heme peroxidase family profile" evidence="19">
    <location>
        <begin position="33"/>
        <end position="327"/>
    </location>
</feature>
<accession>Q0DBN8</accession>
<dbReference type="CDD" id="cd00693">
    <property type="entry name" value="secretory_peroxidase"/>
    <property type="match status" value="1"/>
</dbReference>
<dbReference type="PROSITE" id="PS00436">
    <property type="entry name" value="PEROXIDASE_2"/>
    <property type="match status" value="1"/>
</dbReference>
<evidence type="ECO:0000256" key="13">
    <source>
        <dbReference type="PIRSR" id="PIRSR600823-1"/>
    </source>
</evidence>
<feature type="binding site" evidence="15">
    <location>
        <position position="250"/>
    </location>
    <ligand>
        <name>Ca(2+)</name>
        <dbReference type="ChEBI" id="CHEBI:29108"/>
        <label>2</label>
    </ligand>
</feature>
<evidence type="ECO:0000256" key="1">
    <source>
        <dbReference type="ARBA" id="ARBA00000189"/>
    </source>
</evidence>
<comment type="similarity">
    <text evidence="2">Belongs to the peroxidase family. Ascorbate peroxidase subfamily.</text>
</comment>
<dbReference type="PROSITE" id="PS00435">
    <property type="entry name" value="PEROXIDASE_1"/>
    <property type="match status" value="1"/>
</dbReference>
<feature type="chain" id="PRO_5005142412" description="Peroxidase" evidence="18">
    <location>
        <begin position="30"/>
        <end position="353"/>
    </location>
</feature>
<feature type="disulfide bond" evidence="17">
    <location>
        <begin position="43"/>
        <end position="123"/>
    </location>
</feature>
<keyword evidence="12 18" id="KW-0376">Hydrogen peroxide</keyword>
<reference evidence="21" key="2">
    <citation type="journal article" date="2008" name="Nucleic Acids Res.">
        <title>The rice annotation project database (RAP-DB): 2008 update.</title>
        <authorList>
            <consortium name="The rice annotation project (RAP)"/>
        </authorList>
    </citation>
    <scope>GENOME REANNOTATION</scope>
    <source>
        <strain evidence="21">cv. Nipponbare</strain>
    </source>
</reference>
<evidence type="ECO:0000313" key="21">
    <source>
        <dbReference type="Proteomes" id="UP000000763"/>
    </source>
</evidence>
<dbReference type="GO" id="GO:0046872">
    <property type="term" value="F:metal ion binding"/>
    <property type="evidence" value="ECO:0007669"/>
    <property type="project" value="UniProtKB-UniRule"/>
</dbReference>
<feature type="binding site" evidence="15">
    <location>
        <position position="247"/>
    </location>
    <ligand>
        <name>Ca(2+)</name>
        <dbReference type="ChEBI" id="CHEBI:29108"/>
        <label>2</label>
    </ligand>
</feature>
<evidence type="ECO:0000259" key="19">
    <source>
        <dbReference type="PROSITE" id="PS50873"/>
    </source>
</evidence>
<dbReference type="InterPro" id="IPR000823">
    <property type="entry name" value="Peroxidase_pln"/>
</dbReference>
<feature type="signal peptide" evidence="18">
    <location>
        <begin position="1"/>
        <end position="29"/>
    </location>
</feature>
<evidence type="ECO:0000256" key="12">
    <source>
        <dbReference type="ARBA" id="ARBA00023324"/>
    </source>
</evidence>
<sequence>MGFLFARSSGYSFVALALLACVLLAPCQAAKAGLSIKFYAKTCPGVDTIVRSVVAQAVAKEPRMGASIIRLFFHDCFVNGCDASILLDDTLTFTGEKNAGANINSVRGYEVIDAIKSQVEAACKGVVSCADIVALASRDAVNLLGGPTWNVQLGRKDSRTASGTAANANLPGPASSGASLVAAFAGKGLSAREMTALSGAHTVGRARCLMFRGRIYGEANINATFAAALRQTCPQSGGGDGNLAPFDDQTPDAFDNAYFKNLVAQRGLLHSDQELFNGGSQDALVRKYAGNAGMFAGDFAKAMVKMGGLMPAAGTPTEVRLNCRKSKYNTGRLTINLYHIFVHVELKGKRTGE</sequence>
<evidence type="ECO:0000256" key="7">
    <source>
        <dbReference type="ARBA" id="ARBA00023002"/>
    </source>
</evidence>
<keyword evidence="8 15" id="KW-0408">Iron</keyword>
<feature type="binding site" description="axial binding residue" evidence="15">
    <location>
        <position position="201"/>
    </location>
    <ligand>
        <name>heme b</name>
        <dbReference type="ChEBI" id="CHEBI:60344"/>
    </ligand>
    <ligandPart>
        <name>Fe</name>
        <dbReference type="ChEBI" id="CHEBI:18248"/>
    </ligandPart>
</feature>
<organism evidence="20 21">
    <name type="scientific">Oryza sativa subsp. japonica</name>
    <name type="common">Rice</name>
    <dbReference type="NCBI Taxonomy" id="39947"/>
    <lineage>
        <taxon>Eukaryota</taxon>
        <taxon>Viridiplantae</taxon>
        <taxon>Streptophyta</taxon>
        <taxon>Embryophyta</taxon>
        <taxon>Tracheophyta</taxon>
        <taxon>Spermatophyta</taxon>
        <taxon>Magnoliopsida</taxon>
        <taxon>Liliopsida</taxon>
        <taxon>Poales</taxon>
        <taxon>Poaceae</taxon>
        <taxon>BOP clade</taxon>
        <taxon>Oryzoideae</taxon>
        <taxon>Oryzeae</taxon>
        <taxon>Oryzinae</taxon>
        <taxon>Oryza</taxon>
        <taxon>Oryza sativa</taxon>
    </lineage>
</organism>
<comment type="catalytic activity">
    <reaction evidence="1 18">
        <text>2 a phenolic donor + H2O2 = 2 a phenolic radical donor + 2 H2O</text>
        <dbReference type="Rhea" id="RHEA:56136"/>
        <dbReference type="ChEBI" id="CHEBI:15377"/>
        <dbReference type="ChEBI" id="CHEBI:16240"/>
        <dbReference type="ChEBI" id="CHEBI:139520"/>
        <dbReference type="ChEBI" id="CHEBI:139521"/>
        <dbReference type="EC" id="1.11.1.7"/>
    </reaction>
</comment>
<evidence type="ECO:0000256" key="11">
    <source>
        <dbReference type="ARBA" id="ARBA00023283"/>
    </source>
</evidence>
<dbReference type="KEGG" id="dosa:Os06g0547100"/>
<keyword evidence="18" id="KW-0964">Secreted</keyword>
<keyword evidence="11" id="KW-0873">Pyrrolidone carboxylic acid</keyword>
<feature type="binding site" evidence="15">
    <location>
        <position position="75"/>
    </location>
    <ligand>
        <name>Ca(2+)</name>
        <dbReference type="ChEBI" id="CHEBI:29108"/>
        <label>1</label>
    </ligand>
</feature>
<evidence type="ECO:0000256" key="18">
    <source>
        <dbReference type="RuleBase" id="RU362060"/>
    </source>
</evidence>
<dbReference type="GO" id="GO:0140825">
    <property type="term" value="F:lactoperoxidase activity"/>
    <property type="evidence" value="ECO:0007669"/>
    <property type="project" value="UniProtKB-EC"/>
</dbReference>
<evidence type="ECO:0000256" key="10">
    <source>
        <dbReference type="ARBA" id="ARBA00023180"/>
    </source>
</evidence>
<dbReference type="GO" id="GO:0005576">
    <property type="term" value="C:extracellular region"/>
    <property type="evidence" value="ECO:0007669"/>
    <property type="project" value="UniProtKB-SubCell"/>
</dbReference>
<evidence type="ECO:0000256" key="3">
    <source>
        <dbReference type="ARBA" id="ARBA00022559"/>
    </source>
</evidence>
<dbReference type="Gene3D" id="1.10.520.10">
    <property type="match status" value="1"/>
</dbReference>
<dbReference type="PRINTS" id="PR00458">
    <property type="entry name" value="PEROXIDASE"/>
</dbReference>
<keyword evidence="6 15" id="KW-0106">Calcium</keyword>
<feature type="binding site" evidence="15">
    <location>
        <position position="82"/>
    </location>
    <ligand>
        <name>Ca(2+)</name>
        <dbReference type="ChEBI" id="CHEBI:29108"/>
        <label>1</label>
    </ligand>
</feature>
<feature type="disulfide bond" evidence="17">
    <location>
        <begin position="208"/>
        <end position="233"/>
    </location>
</feature>
<dbReference type="InterPro" id="IPR019794">
    <property type="entry name" value="Peroxidases_AS"/>
</dbReference>
<feature type="disulfide bond" evidence="17">
    <location>
        <begin position="129"/>
        <end position="323"/>
    </location>
</feature>
<comment type="cofactor">
    <cofactor evidence="15 18">
        <name>heme b</name>
        <dbReference type="ChEBI" id="CHEBI:60344"/>
    </cofactor>
    <text evidence="15 18">Binds 1 heme b (iron(II)-protoporphyrin IX) group per subunit.</text>
</comment>
<gene>
    <name evidence="20" type="ordered locus">Os06g0547100</name>
</gene>
<dbReference type="PROSITE" id="PS50873">
    <property type="entry name" value="PEROXIDASE_4"/>
    <property type="match status" value="1"/>
</dbReference>
<dbReference type="Gene3D" id="1.10.420.10">
    <property type="entry name" value="Peroxidase, domain 2"/>
    <property type="match status" value="1"/>
</dbReference>
<feature type="site" description="Transition state stabilizer" evidence="16">
    <location>
        <position position="70"/>
    </location>
</feature>
<protein>
    <recommendedName>
        <fullName evidence="18">Peroxidase</fullName>
        <ecNumber evidence="18">1.11.1.7</ecNumber>
    </recommendedName>
</protein>
<evidence type="ECO:0000256" key="9">
    <source>
        <dbReference type="ARBA" id="ARBA00023157"/>
    </source>
</evidence>
<dbReference type="GO" id="GO:0020037">
    <property type="term" value="F:heme binding"/>
    <property type="evidence" value="ECO:0007669"/>
    <property type="project" value="UniProtKB-UniRule"/>
</dbReference>
<dbReference type="GO" id="GO:0042744">
    <property type="term" value="P:hydrogen peroxide catabolic process"/>
    <property type="evidence" value="ECO:0007669"/>
    <property type="project" value="UniProtKB-KW"/>
</dbReference>
<dbReference type="PROSITE" id="PS51257">
    <property type="entry name" value="PROKAR_LIPOPROTEIN"/>
    <property type="match status" value="1"/>
</dbReference>
<evidence type="ECO:0000256" key="6">
    <source>
        <dbReference type="ARBA" id="ARBA00022837"/>
    </source>
</evidence>
<dbReference type="Proteomes" id="UP000000763">
    <property type="component" value="Chromosome 6"/>
</dbReference>
<feature type="active site" description="Proton acceptor" evidence="13">
    <location>
        <position position="74"/>
    </location>
</feature>
<feature type="binding site" evidence="15">
    <location>
        <position position="78"/>
    </location>
    <ligand>
        <name>Ca(2+)</name>
        <dbReference type="ChEBI" id="CHEBI:29108"/>
        <label>1</label>
    </ligand>
</feature>
<evidence type="ECO:0000256" key="15">
    <source>
        <dbReference type="PIRSR" id="PIRSR600823-3"/>
    </source>
</evidence>
<evidence type="ECO:0000256" key="2">
    <source>
        <dbReference type="ARBA" id="ARBA00006873"/>
    </source>
</evidence>
<feature type="binding site" evidence="15">
    <location>
        <position position="255"/>
    </location>
    <ligand>
        <name>Ca(2+)</name>
        <dbReference type="ChEBI" id="CHEBI:29108"/>
        <label>2</label>
    </ligand>
</feature>
<evidence type="ECO:0000256" key="5">
    <source>
        <dbReference type="ARBA" id="ARBA00022723"/>
    </source>
</evidence>
<feature type="binding site" evidence="15">
    <location>
        <position position="96"/>
    </location>
    <ligand>
        <name>Ca(2+)</name>
        <dbReference type="ChEBI" id="CHEBI:29108"/>
        <label>1</label>
    </ligand>
</feature>
<keyword evidence="5 15" id="KW-0479">Metal-binding</keyword>
<evidence type="ECO:0000256" key="14">
    <source>
        <dbReference type="PIRSR" id="PIRSR600823-2"/>
    </source>
</evidence>
<dbReference type="PRINTS" id="PR00461">
    <property type="entry name" value="PLPEROXIDASE"/>
</dbReference>
<dbReference type="PANTHER" id="PTHR31388:SF23">
    <property type="entry name" value="PEROXIDASE"/>
    <property type="match status" value="1"/>
</dbReference>
<feature type="binding site" evidence="15">
    <location>
        <position position="80"/>
    </location>
    <ligand>
        <name>Ca(2+)</name>
        <dbReference type="ChEBI" id="CHEBI:29108"/>
        <label>1</label>
    </ligand>
</feature>
<keyword evidence="18" id="KW-0732">Signal</keyword>
<dbReference type="InterPro" id="IPR002016">
    <property type="entry name" value="Haem_peroxidase"/>
</dbReference>
<evidence type="ECO:0000256" key="8">
    <source>
        <dbReference type="ARBA" id="ARBA00023004"/>
    </source>
</evidence>
<keyword evidence="3 18" id="KW-0575">Peroxidase</keyword>
<evidence type="ECO:0000313" key="20">
    <source>
        <dbReference type="EMBL" id="BAF19735.2"/>
    </source>
</evidence>
<dbReference type="SUPFAM" id="SSF48113">
    <property type="entry name" value="Heme-dependent peroxidases"/>
    <property type="match status" value="1"/>
</dbReference>
<dbReference type="InterPro" id="IPR019793">
    <property type="entry name" value="Peroxidases_heam-ligand_BS"/>
</dbReference>
<dbReference type="GO" id="GO:0006979">
    <property type="term" value="P:response to oxidative stress"/>
    <property type="evidence" value="ECO:0007669"/>
    <property type="project" value="UniProtKB-UniRule"/>
</dbReference>
<dbReference type="InterPro" id="IPR033905">
    <property type="entry name" value="Secretory_peroxidase"/>
</dbReference>
<reference evidence="20 21" key="1">
    <citation type="journal article" date="2005" name="Nature">
        <title>The map-based sequence of the rice genome.</title>
        <authorList>
            <consortium name="International rice genome sequencing project (IRGSP)"/>
            <person name="Matsumoto T."/>
            <person name="Wu J."/>
            <person name="Kanamori H."/>
            <person name="Katayose Y."/>
            <person name="Fujisawa M."/>
            <person name="Namiki N."/>
            <person name="Mizuno H."/>
            <person name="Yamamoto K."/>
            <person name="Antonio B.A."/>
            <person name="Baba T."/>
            <person name="Sakata K."/>
            <person name="Nagamura Y."/>
            <person name="Aoki H."/>
            <person name="Arikawa K."/>
            <person name="Arita K."/>
            <person name="Bito T."/>
            <person name="Chiden Y."/>
            <person name="Fujitsuka N."/>
            <person name="Fukunaka R."/>
            <person name="Hamada M."/>
            <person name="Harada C."/>
            <person name="Hayashi A."/>
            <person name="Hijishita S."/>
            <person name="Honda M."/>
            <person name="Hosokawa S."/>
            <person name="Ichikawa Y."/>
            <person name="Idonuma A."/>
            <person name="Iijima M."/>
            <person name="Ikeda M."/>
            <person name="Ikeno M."/>
            <person name="Ito K."/>
            <person name="Ito S."/>
            <person name="Ito T."/>
            <person name="Ito Y."/>
            <person name="Ito Y."/>
            <person name="Iwabuchi A."/>
            <person name="Kamiya K."/>
            <person name="Karasawa W."/>
            <person name="Kurita K."/>
            <person name="Katagiri S."/>
            <person name="Kikuta A."/>
            <person name="Kobayashi H."/>
            <person name="Kobayashi N."/>
            <person name="Machita K."/>
            <person name="Maehara T."/>
            <person name="Masukawa M."/>
            <person name="Mizubayashi T."/>
            <person name="Mukai Y."/>
            <person name="Nagasaki H."/>
            <person name="Nagata Y."/>
            <person name="Naito S."/>
            <person name="Nakashima M."/>
            <person name="Nakama Y."/>
            <person name="Nakamichi Y."/>
            <person name="Nakamura M."/>
            <person name="Meguro A."/>
            <person name="Negishi M."/>
            <person name="Ohta I."/>
            <person name="Ohta T."/>
            <person name="Okamoto M."/>
            <person name="Ono N."/>
            <person name="Saji S."/>
            <person name="Sakaguchi M."/>
            <person name="Sakai K."/>
            <person name="Shibata M."/>
            <person name="Shimokawa T."/>
            <person name="Song J."/>
            <person name="Takazaki Y."/>
            <person name="Terasawa K."/>
            <person name="Tsugane M."/>
            <person name="Tsuji K."/>
            <person name="Ueda S."/>
            <person name="Waki K."/>
            <person name="Yamagata H."/>
            <person name="Yamamoto M."/>
            <person name="Yamamoto S."/>
            <person name="Yamane H."/>
            <person name="Yoshiki S."/>
            <person name="Yoshihara R."/>
            <person name="Yukawa K."/>
            <person name="Zhong H."/>
            <person name="Yano M."/>
            <person name="Yuan Q."/>
            <person name="Ouyang S."/>
            <person name="Liu J."/>
            <person name="Jones K.M."/>
            <person name="Gansberger K."/>
            <person name="Moffat K."/>
            <person name="Hill J."/>
            <person name="Bera J."/>
            <person name="Fadrosh D."/>
            <person name="Jin S."/>
            <person name="Johri S."/>
            <person name="Kim M."/>
            <person name="Overton L."/>
            <person name="Reardon M."/>
            <person name="Tsitrin T."/>
            <person name="Vuong H."/>
            <person name="Weaver B."/>
            <person name="Ciecko A."/>
            <person name="Tallon L."/>
            <person name="Jackson J."/>
            <person name="Pai G."/>
            <person name="Aken S.V."/>
            <person name="Utterback T."/>
            <person name="Reidmuller S."/>
            <person name="Feldblyum T."/>
            <person name="Hsiao J."/>
            <person name="Zismann V."/>
            <person name="Iobst S."/>
            <person name="de Vazeille A.R."/>
            <person name="Buell C.R."/>
            <person name="Ying K."/>
            <person name="Li Y."/>
            <person name="Lu T."/>
            <person name="Huang Y."/>
            <person name="Zhao Q."/>
            <person name="Feng Q."/>
            <person name="Zhang L."/>
            <person name="Zhu J."/>
            <person name="Weng Q."/>
            <person name="Mu J."/>
            <person name="Lu Y."/>
            <person name="Fan D."/>
            <person name="Liu Y."/>
            <person name="Guan J."/>
            <person name="Zhang Y."/>
            <person name="Yu S."/>
            <person name="Liu X."/>
            <person name="Zhang Y."/>
            <person name="Hong G."/>
            <person name="Han B."/>
            <person name="Choisne N."/>
            <person name="Demange N."/>
            <person name="Orjeda G."/>
            <person name="Samain S."/>
            <person name="Cattolico L."/>
            <person name="Pelletier E."/>
            <person name="Couloux A."/>
            <person name="Segurens B."/>
            <person name="Wincker P."/>
            <person name="D'Hont A."/>
            <person name="Scarpelli C."/>
            <person name="Weissenbach J."/>
            <person name="Salanoubat M."/>
            <person name="Quetier F."/>
            <person name="Yu Y."/>
            <person name="Kim H.R."/>
            <person name="Rambo T."/>
            <person name="Currie J."/>
            <person name="Collura K."/>
            <person name="Luo M."/>
            <person name="Yang T."/>
            <person name="Ammiraju J.S.S."/>
            <person name="Engler F."/>
            <person name="Soderlund C."/>
            <person name="Wing R.A."/>
            <person name="Palmer L.E."/>
            <person name="de la Bastide M."/>
            <person name="Spiegel L."/>
            <person name="Nascimento L."/>
            <person name="Zutavern T."/>
            <person name="O'Shaughnessy A."/>
            <person name="Dike S."/>
            <person name="Dedhia N."/>
            <person name="Preston R."/>
            <person name="Balija V."/>
            <person name="McCombie W.R."/>
            <person name="Chow T."/>
            <person name="Chen H."/>
            <person name="Chung M."/>
            <person name="Chen C."/>
            <person name="Shaw J."/>
            <person name="Wu H."/>
            <person name="Hsiao K."/>
            <person name="Chao Y."/>
            <person name="Chu M."/>
            <person name="Cheng C."/>
            <person name="Hour A."/>
            <person name="Lee P."/>
            <person name="Lin S."/>
            <person name="Lin Y."/>
            <person name="Liou J."/>
            <person name="Liu S."/>
            <person name="Hsing Y."/>
            <person name="Raghuvanshi S."/>
            <person name="Mohanty A."/>
            <person name="Bharti A.K."/>
            <person name="Gaur A."/>
            <person name="Gupta V."/>
            <person name="Kumar D."/>
            <person name="Ravi V."/>
            <person name="Vij S."/>
            <person name="Kapur A."/>
            <person name="Khurana P."/>
            <person name="Khurana P."/>
            <person name="Khurana J.P."/>
            <person name="Tyagi A.K."/>
            <person name="Gaikwad K."/>
            <person name="Singh A."/>
            <person name="Dalal V."/>
            <person name="Srivastava S."/>
            <person name="Dixit A."/>
            <person name="Pal A.K."/>
            <person name="Ghazi I.A."/>
            <person name="Yadav M."/>
            <person name="Pandit A."/>
            <person name="Bhargava A."/>
            <person name="Sureshbabu K."/>
            <person name="Batra K."/>
            <person name="Sharma T.R."/>
            <person name="Mohapatra T."/>
            <person name="Singh N.K."/>
            <person name="Messing J."/>
            <person name="Nelson A.B."/>
            <person name="Fuks G."/>
            <person name="Kavchok S."/>
            <person name="Keizer G."/>
            <person name="Linton E."/>
            <person name="Llaca V."/>
            <person name="Song R."/>
            <person name="Tanyolac B."/>
            <person name="Young S."/>
            <person name="Ho-Il K."/>
            <person name="Hahn J.H."/>
            <person name="Sangsakoo G."/>
            <person name="Vanavichit A."/>
            <person name="de Mattos Luiz.A.T."/>
            <person name="Zimmer P.D."/>
            <person name="Malone G."/>
            <person name="Dellagostin O."/>
            <person name="de Oliveira A.C."/>
            <person name="Bevan M."/>
            <person name="Bancroft I."/>
            <person name="Minx P."/>
            <person name="Cordum H."/>
            <person name="Wilson R."/>
            <person name="Cheng Z."/>
            <person name="Jin W."/>
            <person name="Jiang J."/>
            <person name="Leong S.A."/>
            <person name="Iwama H."/>
            <person name="Gojobori T."/>
            <person name="Itoh T."/>
            <person name="Niimura Y."/>
            <person name="Fujii Y."/>
            <person name="Habara T."/>
            <person name="Sakai H."/>
            <person name="Sato Y."/>
            <person name="Wilson G."/>
            <person name="Kumar K."/>
            <person name="McCouch S."/>
            <person name="Juretic N."/>
            <person name="Hoen D."/>
            <person name="Wright S."/>
            <person name="Bruskiewich R."/>
            <person name="Bureau T."/>
            <person name="Miyao A."/>
            <person name="Hirochika H."/>
            <person name="Nishikawa T."/>
            <person name="Kadowaki K."/>
            <person name="Sugiura M."/>
            <person name="Burr B."/>
            <person name="Sasaki T."/>
        </authorList>
    </citation>
    <scope>NUCLEOTIDE SEQUENCE [LARGE SCALE GENOMIC DNA]</scope>
    <source>
        <strain evidence="21">cv. Nipponbare</strain>
    </source>
</reference>
<dbReference type="Pfam" id="PF00141">
    <property type="entry name" value="peroxidase"/>
    <property type="match status" value="1"/>
</dbReference>
<name>Q0DBN8_ORYSJ</name>
<dbReference type="FunFam" id="1.10.420.10:FF:000006">
    <property type="entry name" value="Peroxidase"/>
    <property type="match status" value="1"/>
</dbReference>